<dbReference type="RefSeq" id="XP_016759505.1">
    <property type="nucleotide sequence ID" value="XM_016903017.1"/>
</dbReference>
<dbReference type="Proteomes" id="UP000016931">
    <property type="component" value="Unassembled WGS sequence"/>
</dbReference>
<dbReference type="InterPro" id="IPR001466">
    <property type="entry name" value="Beta-lactam-related"/>
</dbReference>
<evidence type="ECO:0000313" key="5">
    <source>
        <dbReference type="Proteomes" id="UP000016931"/>
    </source>
</evidence>
<sequence>MATLDALFEEIVTNDKGLVNVAAKAVDRNGKPIRSDAVYFIASCSKLIASIAAMQCVDRGLLGLDDDVTQWLPELKDAPVISLIRDAASSPQSLTRECRVEKGDLPQIITEKRKGIVTLRHFLTNTSGFAYDQFDPTSFVWRASRGQGPQTNLCKMSNLADQPVVFEPGQSWAYGLGFEWSGELVSRLNKMSFEDYLQENIWKPLGRNSTTFRPWEHPEIEAREAGMAVRTPDGGLAPVGSILPRPAPDDMGGIGLYSTVDDYVAVLADLISPQPKLLKPETADEFFTPQLGVDSPAWKGLLQSQHIWAPLTGLAPNASDEVLRKMDFGLSGVYVVEDTDSLPAGTLSWWGMPNLTWFANRKVGVAGMLATQLLPPGDQVPIELSGKLREVVFAKAT</sequence>
<evidence type="ECO:0000259" key="3">
    <source>
        <dbReference type="Pfam" id="PF00144"/>
    </source>
</evidence>
<dbReference type="InterPro" id="IPR050789">
    <property type="entry name" value="Diverse_Enzym_Activities"/>
</dbReference>
<keyword evidence="2" id="KW-0378">Hydrolase</keyword>
<evidence type="ECO:0000256" key="1">
    <source>
        <dbReference type="ARBA" id="ARBA00009009"/>
    </source>
</evidence>
<dbReference type="GO" id="GO:0016787">
    <property type="term" value="F:hydrolase activity"/>
    <property type="evidence" value="ECO:0007669"/>
    <property type="project" value="UniProtKB-KW"/>
</dbReference>
<dbReference type="GeneID" id="27900154"/>
<dbReference type="Pfam" id="PF00144">
    <property type="entry name" value="Beta-lactamase"/>
    <property type="match status" value="1"/>
</dbReference>
<dbReference type="Gene3D" id="3.40.710.10">
    <property type="entry name" value="DD-peptidase/beta-lactamase superfamily"/>
    <property type="match status" value="1"/>
</dbReference>
<evidence type="ECO:0000256" key="2">
    <source>
        <dbReference type="ARBA" id="ARBA00022801"/>
    </source>
</evidence>
<reference evidence="4 5" key="1">
    <citation type="journal article" date="2012" name="PLoS Pathog.">
        <title>Diverse lifestyles and strategies of plant pathogenesis encoded in the genomes of eighteen Dothideomycetes fungi.</title>
        <authorList>
            <person name="Ohm R.A."/>
            <person name="Feau N."/>
            <person name="Henrissat B."/>
            <person name="Schoch C.L."/>
            <person name="Horwitz B.A."/>
            <person name="Barry K.W."/>
            <person name="Condon B.J."/>
            <person name="Copeland A.C."/>
            <person name="Dhillon B."/>
            <person name="Glaser F."/>
            <person name="Hesse C.N."/>
            <person name="Kosti I."/>
            <person name="LaButti K."/>
            <person name="Lindquist E.A."/>
            <person name="Lucas S."/>
            <person name="Salamov A.A."/>
            <person name="Bradshaw R.E."/>
            <person name="Ciuffetti L."/>
            <person name="Hamelin R.C."/>
            <person name="Kema G.H.J."/>
            <person name="Lawrence C."/>
            <person name="Scott J.A."/>
            <person name="Spatafora J.W."/>
            <person name="Turgeon B.G."/>
            <person name="de Wit P.J.G.M."/>
            <person name="Zhong S."/>
            <person name="Goodwin S.B."/>
            <person name="Grigoriev I.V."/>
        </authorList>
    </citation>
    <scope>NUCLEOTIDE SEQUENCE [LARGE SCALE GENOMIC DNA]</scope>
    <source>
        <strain evidence="4 5">SO2202</strain>
    </source>
</reference>
<dbReference type="PANTHER" id="PTHR43283">
    <property type="entry name" value="BETA-LACTAMASE-RELATED"/>
    <property type="match status" value="1"/>
</dbReference>
<dbReference type="SUPFAM" id="SSF56601">
    <property type="entry name" value="beta-lactamase/transpeptidase-like"/>
    <property type="match status" value="1"/>
</dbReference>
<comment type="similarity">
    <text evidence="1">Belongs to the class-A beta-lactamase family.</text>
</comment>
<dbReference type="HOGENOM" id="CLU_020027_11_1_1"/>
<protein>
    <submittedName>
        <fullName evidence="4">Beta-lactamase/transpeptidase-like protein</fullName>
    </submittedName>
</protein>
<dbReference type="STRING" id="692275.M3BVN5"/>
<accession>M3BVN5</accession>
<dbReference type="eggNOG" id="ENOG502S4UR">
    <property type="taxonomic scope" value="Eukaryota"/>
</dbReference>
<keyword evidence="5" id="KW-1185">Reference proteome</keyword>
<organism evidence="4 5">
    <name type="scientific">Sphaerulina musiva (strain SO2202)</name>
    <name type="common">Poplar stem canker fungus</name>
    <name type="synonym">Septoria musiva</name>
    <dbReference type="NCBI Taxonomy" id="692275"/>
    <lineage>
        <taxon>Eukaryota</taxon>
        <taxon>Fungi</taxon>
        <taxon>Dikarya</taxon>
        <taxon>Ascomycota</taxon>
        <taxon>Pezizomycotina</taxon>
        <taxon>Dothideomycetes</taxon>
        <taxon>Dothideomycetidae</taxon>
        <taxon>Mycosphaerellales</taxon>
        <taxon>Mycosphaerellaceae</taxon>
        <taxon>Sphaerulina</taxon>
    </lineage>
</organism>
<dbReference type="EMBL" id="KB456266">
    <property type="protein sequence ID" value="EMF11384.1"/>
    <property type="molecule type" value="Genomic_DNA"/>
</dbReference>
<dbReference type="OMA" id="EYNARIM"/>
<dbReference type="InterPro" id="IPR012338">
    <property type="entry name" value="Beta-lactam/transpept-like"/>
</dbReference>
<gene>
    <name evidence="4" type="ORF">SEPMUDRAFT_142856</name>
</gene>
<evidence type="ECO:0000313" key="4">
    <source>
        <dbReference type="EMBL" id="EMF11384.1"/>
    </source>
</evidence>
<feature type="domain" description="Beta-lactamase-related" evidence="3">
    <location>
        <begin position="13"/>
        <end position="290"/>
    </location>
</feature>
<dbReference type="OrthoDB" id="428260at2759"/>
<dbReference type="AlphaFoldDB" id="M3BVN5"/>
<dbReference type="PANTHER" id="PTHR43283:SF17">
    <property type="entry name" value="(LOVD), PUTATIVE (AFU_ORTHOLOGUE AFUA_5G00920)-RELATED"/>
    <property type="match status" value="1"/>
</dbReference>
<proteinExistence type="inferred from homology"/>
<name>M3BVN5_SPHMS</name>